<dbReference type="EMBL" id="QCYH01000001">
    <property type="protein sequence ID" value="PVA11982.1"/>
    <property type="molecule type" value="Genomic_DNA"/>
</dbReference>
<dbReference type="HAMAP" id="MF_00095">
    <property type="entry name" value="SfsA"/>
    <property type="match status" value="1"/>
</dbReference>
<gene>
    <name evidence="1" type="primary">sfsA</name>
    <name evidence="4" type="ORF">DC366_03430</name>
</gene>
<dbReference type="RefSeq" id="WP_108690728.1">
    <property type="nucleotide sequence ID" value="NZ_QCYH01000001.1"/>
</dbReference>
<keyword evidence="5" id="KW-1185">Reference proteome</keyword>
<dbReference type="Pfam" id="PF03749">
    <property type="entry name" value="SfsA"/>
    <property type="match status" value="1"/>
</dbReference>
<accession>A0A2T7GC41</accession>
<dbReference type="Gene3D" id="3.40.1350.60">
    <property type="match status" value="1"/>
</dbReference>
<dbReference type="Gene3D" id="2.40.50.580">
    <property type="match status" value="1"/>
</dbReference>
<sequence length="233" mass="25422">MRFQTPLERGELICRYKRFLADIRLPDGREVTAHCANPGRMTGLAEPGMSVWVEPNDDPRRKLDHAWRLVELPGGNLTCVDTSAANRVVGAALRAGKVPQLAGYDTVLAEQKYGERSRVDFLLRAQDRPEAYVEVKSVTLSRRAGLAEFPDTRTERGARHLADLADIARSGRRAVLFYLVQRSDCDRVTTAADIDPAYAAALAAARAAGVEVLAHAAAISTAQITLGPALPYE</sequence>
<reference evidence="4 5" key="1">
    <citation type="submission" date="2018-04" db="EMBL/GenBank/DDBJ databases">
        <title>Pelagivirga bohaiensis gen. nov., sp. nov., a bacterium isolated from the Bohai Sea.</title>
        <authorList>
            <person name="Ji X."/>
        </authorList>
    </citation>
    <scope>NUCLEOTIDE SEQUENCE [LARGE SCALE GENOMIC DNA]</scope>
    <source>
        <strain evidence="4 5">BH-SD19</strain>
    </source>
</reference>
<protein>
    <recommendedName>
        <fullName evidence="1">Sugar fermentation stimulation protein homolog</fullName>
    </recommendedName>
</protein>
<dbReference type="CDD" id="cd22359">
    <property type="entry name" value="SfsA-like_bacterial"/>
    <property type="match status" value="1"/>
</dbReference>
<dbReference type="Pfam" id="PF17746">
    <property type="entry name" value="SfsA_N"/>
    <property type="match status" value="1"/>
</dbReference>
<feature type="domain" description="Sugar fermentation stimulation protein C-terminal" evidence="2">
    <location>
        <begin position="84"/>
        <end position="221"/>
    </location>
</feature>
<comment type="caution">
    <text evidence="4">The sequence shown here is derived from an EMBL/GenBank/DDBJ whole genome shotgun (WGS) entry which is preliminary data.</text>
</comment>
<dbReference type="PANTHER" id="PTHR30545">
    <property type="entry name" value="SUGAR FERMENTATION STIMULATION PROTEIN A"/>
    <property type="match status" value="1"/>
</dbReference>
<name>A0A2T7GC41_9RHOB</name>
<dbReference type="InterPro" id="IPR041465">
    <property type="entry name" value="SfsA_N"/>
</dbReference>
<evidence type="ECO:0000259" key="3">
    <source>
        <dbReference type="Pfam" id="PF17746"/>
    </source>
</evidence>
<dbReference type="InterPro" id="IPR040452">
    <property type="entry name" value="SfsA_C"/>
</dbReference>
<evidence type="ECO:0000313" key="4">
    <source>
        <dbReference type="EMBL" id="PVA11982.1"/>
    </source>
</evidence>
<dbReference type="AlphaFoldDB" id="A0A2T7GC41"/>
<dbReference type="GO" id="GO:0003677">
    <property type="term" value="F:DNA binding"/>
    <property type="evidence" value="ECO:0007669"/>
    <property type="project" value="InterPro"/>
</dbReference>
<comment type="similarity">
    <text evidence="1">Belongs to the SfsA family.</text>
</comment>
<evidence type="ECO:0000259" key="2">
    <source>
        <dbReference type="Pfam" id="PF03749"/>
    </source>
</evidence>
<dbReference type="OrthoDB" id="9802365at2"/>
<evidence type="ECO:0000313" key="5">
    <source>
        <dbReference type="Proteomes" id="UP000244446"/>
    </source>
</evidence>
<proteinExistence type="inferred from homology"/>
<dbReference type="InterPro" id="IPR005224">
    <property type="entry name" value="SfsA"/>
</dbReference>
<dbReference type="NCBIfam" id="TIGR00230">
    <property type="entry name" value="sfsA"/>
    <property type="match status" value="1"/>
</dbReference>
<feature type="domain" description="SfsA N-terminal OB" evidence="3">
    <location>
        <begin position="14"/>
        <end position="75"/>
    </location>
</feature>
<organism evidence="4 5">
    <name type="scientific">Pelagivirga sediminicola</name>
    <dbReference type="NCBI Taxonomy" id="2170575"/>
    <lineage>
        <taxon>Bacteria</taxon>
        <taxon>Pseudomonadati</taxon>
        <taxon>Pseudomonadota</taxon>
        <taxon>Alphaproteobacteria</taxon>
        <taxon>Rhodobacterales</taxon>
        <taxon>Paracoccaceae</taxon>
        <taxon>Pelagivirga</taxon>
    </lineage>
</organism>
<dbReference type="Proteomes" id="UP000244446">
    <property type="component" value="Unassembled WGS sequence"/>
</dbReference>
<evidence type="ECO:0000256" key="1">
    <source>
        <dbReference type="HAMAP-Rule" id="MF_00095"/>
    </source>
</evidence>
<dbReference type="PANTHER" id="PTHR30545:SF2">
    <property type="entry name" value="SUGAR FERMENTATION STIMULATION PROTEIN A"/>
    <property type="match status" value="1"/>
</dbReference>